<dbReference type="AlphaFoldDB" id="A0A7V5RP05"/>
<dbReference type="EMBL" id="DRLI01000088">
    <property type="protein sequence ID" value="HHM01832.1"/>
    <property type="molecule type" value="Genomic_DNA"/>
</dbReference>
<dbReference type="Gene3D" id="1.10.10.10">
    <property type="entry name" value="Winged helix-like DNA-binding domain superfamily/Winged helix DNA-binding domain"/>
    <property type="match status" value="1"/>
</dbReference>
<dbReference type="InterPro" id="IPR036388">
    <property type="entry name" value="WH-like_DNA-bd_sf"/>
</dbReference>
<dbReference type="InterPro" id="IPR036390">
    <property type="entry name" value="WH_DNA-bd_sf"/>
</dbReference>
<proteinExistence type="predicted"/>
<evidence type="ECO:0000256" key="1">
    <source>
        <dbReference type="SAM" id="SignalP"/>
    </source>
</evidence>
<organism evidence="2">
    <name type="scientific">Caldithrix abyssi</name>
    <dbReference type="NCBI Taxonomy" id="187145"/>
    <lineage>
        <taxon>Bacteria</taxon>
        <taxon>Pseudomonadati</taxon>
        <taxon>Calditrichota</taxon>
        <taxon>Calditrichia</taxon>
        <taxon>Calditrichales</taxon>
        <taxon>Calditrichaceae</taxon>
        <taxon>Caldithrix</taxon>
    </lineage>
</organism>
<dbReference type="SUPFAM" id="SSF46785">
    <property type="entry name" value="Winged helix' DNA-binding domain"/>
    <property type="match status" value="1"/>
</dbReference>
<dbReference type="Proteomes" id="UP000885771">
    <property type="component" value="Unassembled WGS sequence"/>
</dbReference>
<name>A0A7V5RP05_CALAY</name>
<protein>
    <recommendedName>
        <fullName evidence="3">ArsR family transcriptional regulator</fullName>
    </recommendedName>
</protein>
<evidence type="ECO:0000313" key="2">
    <source>
        <dbReference type="EMBL" id="HHM01832.1"/>
    </source>
</evidence>
<feature type="chain" id="PRO_5031528694" description="ArsR family transcriptional regulator" evidence="1">
    <location>
        <begin position="23"/>
        <end position="245"/>
    </location>
</feature>
<accession>A0A7V5RP05</accession>
<evidence type="ECO:0008006" key="3">
    <source>
        <dbReference type="Google" id="ProtNLM"/>
    </source>
</evidence>
<comment type="caution">
    <text evidence="2">The sequence shown here is derived from an EMBL/GenBank/DDBJ whole genome shotgun (WGS) entry which is preliminary data.</text>
</comment>
<reference evidence="2" key="1">
    <citation type="journal article" date="2020" name="mSystems">
        <title>Genome- and Community-Level Interaction Insights into Carbon Utilization and Element Cycling Functions of Hydrothermarchaeota in Hydrothermal Sediment.</title>
        <authorList>
            <person name="Zhou Z."/>
            <person name="Liu Y."/>
            <person name="Xu W."/>
            <person name="Pan J."/>
            <person name="Luo Z.H."/>
            <person name="Li M."/>
        </authorList>
    </citation>
    <scope>NUCLEOTIDE SEQUENCE [LARGE SCALE GENOMIC DNA]</scope>
    <source>
        <strain evidence="2">HyVt-460</strain>
    </source>
</reference>
<gene>
    <name evidence="2" type="ORF">ENJ15_02385</name>
</gene>
<keyword evidence="1" id="KW-0732">Signal</keyword>
<sequence length="245" mass="28141">MYYRRKKNLVLALILLPALLWAQDSTGQGGDTVDSTKINLLYLPVSLLHDSTAHFNLELSPDSSHRIYIPRITLPENPLEIDRRGSSYYTPRVVRDELDRAMNRPRAESFVPVLALVPLAIRLAEKHLAIEKLLRKNARDYLIPERSWRLLKILWQKAPLNVAELYAMRQSYSAGALEKELQALSEKGLLKTRKTGNGIVLFFPAEKPRQVLKYFTDAISLEKNNTQTLKILLQRKKELEELTTP</sequence>
<feature type="signal peptide" evidence="1">
    <location>
        <begin position="1"/>
        <end position="22"/>
    </location>
</feature>